<dbReference type="InterPro" id="IPR050742">
    <property type="entry name" value="Helicase_Restrict-Modif_Enz"/>
</dbReference>
<dbReference type="Proteomes" id="UP000315010">
    <property type="component" value="Unassembled WGS sequence"/>
</dbReference>
<dbReference type="SMART" id="SM00487">
    <property type="entry name" value="DEXDc"/>
    <property type="match status" value="1"/>
</dbReference>
<dbReference type="GO" id="GO:0003677">
    <property type="term" value="F:DNA binding"/>
    <property type="evidence" value="ECO:0007669"/>
    <property type="project" value="InterPro"/>
</dbReference>
<dbReference type="SMART" id="SM00490">
    <property type="entry name" value="HELICc"/>
    <property type="match status" value="1"/>
</dbReference>
<dbReference type="PANTHER" id="PTHR47396">
    <property type="entry name" value="TYPE I RESTRICTION ENZYME ECOKI R PROTEIN"/>
    <property type="match status" value="1"/>
</dbReference>
<feature type="domain" description="Helicase ATP-binding" evidence="1">
    <location>
        <begin position="35"/>
        <end position="205"/>
    </location>
</feature>
<dbReference type="AlphaFoldDB" id="A0A5C5Z0Q1"/>
<keyword evidence="4" id="KW-1185">Reference proteome</keyword>
<dbReference type="Gene3D" id="3.40.50.300">
    <property type="entry name" value="P-loop containing nucleotide triphosphate hydrolases"/>
    <property type="match status" value="2"/>
</dbReference>
<name>A0A5C5Z0Q1_9BACT</name>
<dbReference type="PROSITE" id="PS51194">
    <property type="entry name" value="HELICASE_CTER"/>
    <property type="match status" value="1"/>
</dbReference>
<dbReference type="OrthoDB" id="9802848at2"/>
<dbReference type="GO" id="GO:0005829">
    <property type="term" value="C:cytosol"/>
    <property type="evidence" value="ECO:0007669"/>
    <property type="project" value="TreeGrafter"/>
</dbReference>
<evidence type="ECO:0000259" key="2">
    <source>
        <dbReference type="PROSITE" id="PS51194"/>
    </source>
</evidence>
<accession>A0A5C5Z0Q1</accession>
<protein>
    <submittedName>
        <fullName evidence="3">UvrABC system protein B</fullName>
    </submittedName>
</protein>
<evidence type="ECO:0000313" key="3">
    <source>
        <dbReference type="EMBL" id="TWT80576.1"/>
    </source>
</evidence>
<dbReference type="InterPro" id="IPR014001">
    <property type="entry name" value="Helicase_ATP-bd"/>
</dbReference>
<gene>
    <name evidence="3" type="primary">uvrB_1</name>
    <name evidence="3" type="ORF">CA13_20210</name>
</gene>
<evidence type="ECO:0000313" key="4">
    <source>
        <dbReference type="Proteomes" id="UP000315010"/>
    </source>
</evidence>
<proteinExistence type="predicted"/>
<dbReference type="Pfam" id="PF00271">
    <property type="entry name" value="Helicase_C"/>
    <property type="match status" value="1"/>
</dbReference>
<dbReference type="InterPro" id="IPR001650">
    <property type="entry name" value="Helicase_C-like"/>
</dbReference>
<comment type="caution">
    <text evidence="3">The sequence shown here is derived from an EMBL/GenBank/DDBJ whole genome shotgun (WGS) entry which is preliminary data.</text>
</comment>
<reference evidence="3 4" key="1">
    <citation type="submission" date="2019-02" db="EMBL/GenBank/DDBJ databases">
        <title>Deep-cultivation of Planctomycetes and their phenomic and genomic characterization uncovers novel biology.</title>
        <authorList>
            <person name="Wiegand S."/>
            <person name="Jogler M."/>
            <person name="Boedeker C."/>
            <person name="Pinto D."/>
            <person name="Vollmers J."/>
            <person name="Rivas-Marin E."/>
            <person name="Kohn T."/>
            <person name="Peeters S.H."/>
            <person name="Heuer A."/>
            <person name="Rast P."/>
            <person name="Oberbeckmann S."/>
            <person name="Bunk B."/>
            <person name="Jeske O."/>
            <person name="Meyerdierks A."/>
            <person name="Storesund J.E."/>
            <person name="Kallscheuer N."/>
            <person name="Luecker S."/>
            <person name="Lage O.M."/>
            <person name="Pohl T."/>
            <person name="Merkel B.J."/>
            <person name="Hornburger P."/>
            <person name="Mueller R.-W."/>
            <person name="Bruemmer F."/>
            <person name="Labrenz M."/>
            <person name="Spormann A.M."/>
            <person name="Op Den Camp H."/>
            <person name="Overmann J."/>
            <person name="Amann R."/>
            <person name="Jetten M.S.M."/>
            <person name="Mascher T."/>
            <person name="Medema M.H."/>
            <person name="Devos D.P."/>
            <person name="Kaster A.-K."/>
            <person name="Ovreas L."/>
            <person name="Rohde M."/>
            <person name="Galperin M.Y."/>
            <person name="Jogler C."/>
        </authorList>
    </citation>
    <scope>NUCLEOTIDE SEQUENCE [LARGE SCALE GENOMIC DNA]</scope>
    <source>
        <strain evidence="3 4">CA13</strain>
    </source>
</reference>
<dbReference type="PROSITE" id="PS51192">
    <property type="entry name" value="HELICASE_ATP_BIND_1"/>
    <property type="match status" value="1"/>
</dbReference>
<dbReference type="RefSeq" id="WP_146395698.1">
    <property type="nucleotide sequence ID" value="NZ_SJPJ01000001.1"/>
</dbReference>
<dbReference type="SUPFAM" id="SSF52540">
    <property type="entry name" value="P-loop containing nucleoside triphosphate hydrolases"/>
    <property type="match status" value="1"/>
</dbReference>
<dbReference type="InterPro" id="IPR027417">
    <property type="entry name" value="P-loop_NTPase"/>
</dbReference>
<dbReference type="Pfam" id="PF04851">
    <property type="entry name" value="ResIII"/>
    <property type="match status" value="1"/>
</dbReference>
<evidence type="ECO:0000259" key="1">
    <source>
        <dbReference type="PROSITE" id="PS51192"/>
    </source>
</evidence>
<dbReference type="GO" id="GO:0005524">
    <property type="term" value="F:ATP binding"/>
    <property type="evidence" value="ECO:0007669"/>
    <property type="project" value="InterPro"/>
</dbReference>
<dbReference type="InterPro" id="IPR006935">
    <property type="entry name" value="Helicase/UvrB_N"/>
</dbReference>
<feature type="domain" description="Helicase C-terminal" evidence="2">
    <location>
        <begin position="237"/>
        <end position="396"/>
    </location>
</feature>
<dbReference type="GO" id="GO:0016787">
    <property type="term" value="F:hydrolase activity"/>
    <property type="evidence" value="ECO:0007669"/>
    <property type="project" value="InterPro"/>
</dbReference>
<dbReference type="EMBL" id="SJPJ01000001">
    <property type="protein sequence ID" value="TWT80576.1"/>
    <property type="molecule type" value="Genomic_DNA"/>
</dbReference>
<organism evidence="3 4">
    <name type="scientific">Novipirellula herctigrandis</name>
    <dbReference type="NCBI Taxonomy" id="2527986"/>
    <lineage>
        <taxon>Bacteria</taxon>
        <taxon>Pseudomonadati</taxon>
        <taxon>Planctomycetota</taxon>
        <taxon>Planctomycetia</taxon>
        <taxon>Pirellulales</taxon>
        <taxon>Pirellulaceae</taxon>
        <taxon>Novipirellula</taxon>
    </lineage>
</organism>
<dbReference type="PANTHER" id="PTHR47396:SF1">
    <property type="entry name" value="ATP-DEPENDENT HELICASE IRC3-RELATED"/>
    <property type="match status" value="1"/>
</dbReference>
<sequence>MPSYFQKNARKVDLLPADYDGFRNSQLGASAALISHATNANDEAVIVLPTGTGKTAVLQVTPYLWQARRTLVITPSKLVREQIADGFRKLGLLKSLGILPSSLGCPSVHVVDGHLRTLADWNALKKSDVVVTTPMSASPSIEEIAQPPEQLFDLVLVDEAHHTPATSYAALMNAFPNARKALFTATPFRRDRKRLPGRIVYNYSLKQAIDDGTYGEVQFVPCNPREGQSADIAIAKSIEDAFLSDRKAGLDHRVMVRTDSKARGKELAKLYSDKTKLRLQLVTGDHSLSHVQRVIKHLNGGDLDGIVCVDMFAEGVDFPRLKLAALHSPHKSLAVTLQFIGRFARTNADGIGTAKFFAVPQEINDEVQLLYQFGASWEELVANLSDARIEQEQAIREGLASFEDDQRKSLEEVDLTVDAIRPYFHTKILKVKEPPDFDSAPMVPRDCELLLDSTSQVLNSRIVVYQRQTKPKWLEVEALVDRKNLFYLVHYHQKSGLLFINSVEHSNEVYDRIIESMYDEDVVALPLDHDMASRAWRMIQYPKFYNVGLRNGAPGSQDESYRTMTGSSADRNVNQTDISSRFRGHLFGGGESRENGSQKETLGVTASSKAWSNRYALIPEFIQWCERLAKEIEDARPVVTGSRIDQLTTGKTITELPKPVVAATWPMDVFTNMRTIRIGNDPAERDLTEFDLEVTSDPTGEHAYELNLVEDANIIATFGFDLNHSAACTQILGPVCRMESSMGEGTLARYFQVENPAVFLADFSQVVGNRFFKRQSTIRLDRNLIQVQSRFETDVDIATEFGPTTGNRLSVHDFTEQEFKAMKADVLIYDHRSGEVADYVAISEADDVVTCRLAHCKASGSPKAGCRVDDAYEIAGQIVKCLHYGRHPAMLSQKLVSRTSGNSKFITGSTPKLERIMRAAERKRFDFRICLVQPGISASKMNDQVSDVFAAASDYVQAHTGAPPMFWFSP</sequence>